<proteinExistence type="predicted"/>
<keyword evidence="2" id="KW-1185">Reference proteome</keyword>
<evidence type="ECO:0000313" key="2">
    <source>
        <dbReference type="Proteomes" id="UP001062846"/>
    </source>
</evidence>
<evidence type="ECO:0000313" key="1">
    <source>
        <dbReference type="EMBL" id="KAI8568393.1"/>
    </source>
</evidence>
<name>A0ACC0PUD7_RHOML</name>
<sequence>MSDDEAAQMARVYLLYLFGVSLFPNRRSRVHFCYLAGLVDLGQAGRFDWGGAALCTLYCFLGAASRGVGDTIGGYWRLVELWAYEALGMFPRENTCQDPGLYPRGLAWGKTYKGTKERRGEVMTFRRWLDNLTEVAVHWDRWARLEAEFLPRSREVTQSRVLLKCPLGWQWTESYTRAELELFTVPDTNLERHFRRTLEYAAYVGQYLATSLGVEEEFERRVAGVGARRDETGAGSRGGRSIQGRGRGARLPAGGRGAGPSDRGEGSAGALEMVETPVPPVLPVLKWTIGMTSPSGAREVIHVPRLSQLQMRLPAQVPREWAEQVGMLMVGMRHLLKDCAKGRVLQTRHAPESVSPVVPRAQPRRSARTHPQGTTSLPVPASTRGRGTQSVPRSAVGARGFVVLPRAESQRRPVLEESEESEEGTRKETEESSESRILGTSDSSTASGSPSEDDDDDGDESESAEPEGQQRKRTRRD</sequence>
<accession>A0ACC0PUD7</accession>
<reference evidence="1" key="1">
    <citation type="submission" date="2022-02" db="EMBL/GenBank/DDBJ databases">
        <title>Plant Genome Project.</title>
        <authorList>
            <person name="Zhang R.-G."/>
        </authorList>
    </citation>
    <scope>NUCLEOTIDE SEQUENCE</scope>
    <source>
        <strain evidence="1">AT1</strain>
    </source>
</reference>
<dbReference type="EMBL" id="CM046389">
    <property type="protein sequence ID" value="KAI8568393.1"/>
    <property type="molecule type" value="Genomic_DNA"/>
</dbReference>
<protein>
    <submittedName>
        <fullName evidence="1">Uncharacterized protein</fullName>
    </submittedName>
</protein>
<dbReference type="Proteomes" id="UP001062846">
    <property type="component" value="Chromosome 2"/>
</dbReference>
<gene>
    <name evidence="1" type="ORF">RHMOL_Rhmol02G0195400</name>
</gene>
<comment type="caution">
    <text evidence="1">The sequence shown here is derived from an EMBL/GenBank/DDBJ whole genome shotgun (WGS) entry which is preliminary data.</text>
</comment>
<organism evidence="1 2">
    <name type="scientific">Rhododendron molle</name>
    <name type="common">Chinese azalea</name>
    <name type="synonym">Azalea mollis</name>
    <dbReference type="NCBI Taxonomy" id="49168"/>
    <lineage>
        <taxon>Eukaryota</taxon>
        <taxon>Viridiplantae</taxon>
        <taxon>Streptophyta</taxon>
        <taxon>Embryophyta</taxon>
        <taxon>Tracheophyta</taxon>
        <taxon>Spermatophyta</taxon>
        <taxon>Magnoliopsida</taxon>
        <taxon>eudicotyledons</taxon>
        <taxon>Gunneridae</taxon>
        <taxon>Pentapetalae</taxon>
        <taxon>asterids</taxon>
        <taxon>Ericales</taxon>
        <taxon>Ericaceae</taxon>
        <taxon>Ericoideae</taxon>
        <taxon>Rhodoreae</taxon>
        <taxon>Rhododendron</taxon>
    </lineage>
</organism>